<evidence type="ECO:0000256" key="2">
    <source>
        <dbReference type="ARBA" id="ARBA00022737"/>
    </source>
</evidence>
<dbReference type="InterPro" id="IPR017096">
    <property type="entry name" value="BTB-kelch_protein"/>
</dbReference>
<dbReference type="AlphaFoldDB" id="A0AAD9UHK2"/>
<dbReference type="Gene3D" id="3.30.710.10">
    <property type="entry name" value="Potassium Channel Kv1.1, Chain A"/>
    <property type="match status" value="1"/>
</dbReference>
<dbReference type="EMBL" id="JAODUO010000101">
    <property type="protein sequence ID" value="KAK2189611.1"/>
    <property type="molecule type" value="Genomic_DNA"/>
</dbReference>
<dbReference type="SMART" id="SM00225">
    <property type="entry name" value="BTB"/>
    <property type="match status" value="1"/>
</dbReference>
<dbReference type="Gene3D" id="2.120.10.80">
    <property type="entry name" value="Kelch-type beta propeller"/>
    <property type="match status" value="1"/>
</dbReference>
<dbReference type="Gene3D" id="1.25.40.420">
    <property type="match status" value="1"/>
</dbReference>
<dbReference type="PANTHER" id="PTHR45632">
    <property type="entry name" value="LD33804P"/>
    <property type="match status" value="1"/>
</dbReference>
<reference evidence="4" key="1">
    <citation type="journal article" date="2023" name="Mol. Biol. Evol.">
        <title>Third-Generation Sequencing Reveals the Adaptive Role of the Epigenome in Three Deep-Sea Polychaetes.</title>
        <authorList>
            <person name="Perez M."/>
            <person name="Aroh O."/>
            <person name="Sun Y."/>
            <person name="Lan Y."/>
            <person name="Juniper S.K."/>
            <person name="Young C.R."/>
            <person name="Angers B."/>
            <person name="Qian P.Y."/>
        </authorList>
    </citation>
    <scope>NUCLEOTIDE SEQUENCE</scope>
    <source>
        <strain evidence="4">R07B-5</strain>
    </source>
</reference>
<comment type="caution">
    <text evidence="4">The sequence shown here is derived from an EMBL/GenBank/DDBJ whole genome shotgun (WGS) entry which is preliminary data.</text>
</comment>
<dbReference type="InterPro" id="IPR011705">
    <property type="entry name" value="BACK"/>
</dbReference>
<keyword evidence="2" id="KW-0677">Repeat</keyword>
<dbReference type="InterPro" id="IPR011333">
    <property type="entry name" value="SKP1/BTB/POZ_sf"/>
</dbReference>
<organism evidence="4 5">
    <name type="scientific">Ridgeia piscesae</name>
    <name type="common">Tubeworm</name>
    <dbReference type="NCBI Taxonomy" id="27915"/>
    <lineage>
        <taxon>Eukaryota</taxon>
        <taxon>Metazoa</taxon>
        <taxon>Spiralia</taxon>
        <taxon>Lophotrochozoa</taxon>
        <taxon>Annelida</taxon>
        <taxon>Polychaeta</taxon>
        <taxon>Sedentaria</taxon>
        <taxon>Canalipalpata</taxon>
        <taxon>Sabellida</taxon>
        <taxon>Siboglinidae</taxon>
        <taxon>Ridgeia</taxon>
    </lineage>
</organism>
<feature type="domain" description="BTB" evidence="3">
    <location>
        <begin position="34"/>
        <end position="100"/>
    </location>
</feature>
<evidence type="ECO:0000259" key="3">
    <source>
        <dbReference type="PROSITE" id="PS50097"/>
    </source>
</evidence>
<dbReference type="Pfam" id="PF01344">
    <property type="entry name" value="Kelch_1"/>
    <property type="match status" value="1"/>
</dbReference>
<accession>A0AAD9UHK2</accession>
<dbReference type="SMART" id="SM00875">
    <property type="entry name" value="BACK"/>
    <property type="match status" value="1"/>
</dbReference>
<sequence length="554" mass="62274">MASAITKVERFVDKTYKNDFMKGVHKLRQKEEFTDVTLQSGDVHIRCHRVVLAVASEYFKAMFRCGIQENTTDTVQLTMEPDIVINIINYMYTGEIELTVDNVQSLVKACDILQRDALKAGCEDFMMSQVDLTNCVGFFRFAALYRLHKVQMKAKGLMLADFKTVAFNDEFKQLSCSELINCIKDDDMIVDDEDVVECVLDWVHHDLLNRKSSFETTLGHVRLPYCTGHYLRHVLDTCDLLTPKWTPFTNTKLAVAGQYHVHTSECLVVVGGLSCSQDNAVVENNICQYYDESTNCWESLTRMPPSVGRYYSVCYMGSLLLTGGHKGGAAMDECWLYDLVTKTWEPMPPLITARYYHHSISLADCVYVIGGKGVDKTNVLASVECFSVSRRQWSRMPDLQHAVRIPMAVTYGNKIFVLGGRDAANKDVRYTQVFDSTRCECTTQSDMTEGCSLGAAVTMNSAVYVVGGHNRCCLKYDPATNTWTKLSRPLKKHGIAPAVVWRGSILVSGGGGAKPESSVIEQYDPLTDSWCDWKTTLDAKQNFHAMFHVDLKDA</sequence>
<dbReference type="Pfam" id="PF07707">
    <property type="entry name" value="BACK"/>
    <property type="match status" value="1"/>
</dbReference>
<protein>
    <recommendedName>
        <fullName evidence="3">BTB domain-containing protein</fullName>
    </recommendedName>
</protein>
<keyword evidence="5" id="KW-1185">Reference proteome</keyword>
<proteinExistence type="predicted"/>
<dbReference type="InterPro" id="IPR006652">
    <property type="entry name" value="Kelch_1"/>
</dbReference>
<dbReference type="Pfam" id="PF00651">
    <property type="entry name" value="BTB"/>
    <property type="match status" value="1"/>
</dbReference>
<keyword evidence="1" id="KW-0880">Kelch repeat</keyword>
<dbReference type="SUPFAM" id="SSF117281">
    <property type="entry name" value="Kelch motif"/>
    <property type="match status" value="1"/>
</dbReference>
<gene>
    <name evidence="4" type="ORF">NP493_101g05012</name>
</gene>
<dbReference type="PROSITE" id="PS50097">
    <property type="entry name" value="BTB"/>
    <property type="match status" value="1"/>
</dbReference>
<dbReference type="PANTHER" id="PTHR45632:SF3">
    <property type="entry name" value="KELCH-LIKE PROTEIN 32"/>
    <property type="match status" value="1"/>
</dbReference>
<evidence type="ECO:0000313" key="4">
    <source>
        <dbReference type="EMBL" id="KAK2189611.1"/>
    </source>
</evidence>
<name>A0AAD9UHK2_RIDPI</name>
<dbReference type="SMART" id="SM00612">
    <property type="entry name" value="Kelch"/>
    <property type="match status" value="5"/>
</dbReference>
<dbReference type="InterPro" id="IPR015915">
    <property type="entry name" value="Kelch-typ_b-propeller"/>
</dbReference>
<dbReference type="SUPFAM" id="SSF54695">
    <property type="entry name" value="POZ domain"/>
    <property type="match status" value="1"/>
</dbReference>
<dbReference type="PIRSF" id="PIRSF037037">
    <property type="entry name" value="Kelch-like_protein_gigaxonin"/>
    <property type="match status" value="1"/>
</dbReference>
<evidence type="ECO:0000256" key="1">
    <source>
        <dbReference type="ARBA" id="ARBA00022441"/>
    </source>
</evidence>
<evidence type="ECO:0000313" key="5">
    <source>
        <dbReference type="Proteomes" id="UP001209878"/>
    </source>
</evidence>
<dbReference type="Pfam" id="PF24681">
    <property type="entry name" value="Kelch_KLHDC2_KLHL20_DRC7"/>
    <property type="match status" value="1"/>
</dbReference>
<dbReference type="InterPro" id="IPR000210">
    <property type="entry name" value="BTB/POZ_dom"/>
</dbReference>
<dbReference type="Proteomes" id="UP001209878">
    <property type="component" value="Unassembled WGS sequence"/>
</dbReference>